<sequence length="123" mass="14678">MFWVCGDLCFMLISIIEIELFKSKMACFMLKGFIIFFGWVYKMFERICVPSLSTENIHSYFYLGFPFKSFLKYVWICYDGFEYKHERGLGMCGIILKGILSYFIGYESIRKKFESFYKGSNLH</sequence>
<proteinExistence type="predicted"/>
<evidence type="ECO:0000313" key="2">
    <source>
        <dbReference type="Proteomes" id="UP000829196"/>
    </source>
</evidence>
<dbReference type="Proteomes" id="UP000829196">
    <property type="component" value="Unassembled WGS sequence"/>
</dbReference>
<accession>A0A8T3A8F3</accession>
<organism evidence="1 2">
    <name type="scientific">Dendrobium nobile</name>
    <name type="common">Orchid</name>
    <dbReference type="NCBI Taxonomy" id="94219"/>
    <lineage>
        <taxon>Eukaryota</taxon>
        <taxon>Viridiplantae</taxon>
        <taxon>Streptophyta</taxon>
        <taxon>Embryophyta</taxon>
        <taxon>Tracheophyta</taxon>
        <taxon>Spermatophyta</taxon>
        <taxon>Magnoliopsida</taxon>
        <taxon>Liliopsida</taxon>
        <taxon>Asparagales</taxon>
        <taxon>Orchidaceae</taxon>
        <taxon>Epidendroideae</taxon>
        <taxon>Malaxideae</taxon>
        <taxon>Dendrobiinae</taxon>
        <taxon>Dendrobium</taxon>
    </lineage>
</organism>
<comment type="caution">
    <text evidence="1">The sequence shown here is derived from an EMBL/GenBank/DDBJ whole genome shotgun (WGS) entry which is preliminary data.</text>
</comment>
<dbReference type="EMBL" id="JAGYWB010000018">
    <property type="protein sequence ID" value="KAI0492274.1"/>
    <property type="molecule type" value="Genomic_DNA"/>
</dbReference>
<name>A0A8T3A8F3_DENNO</name>
<evidence type="ECO:0000313" key="1">
    <source>
        <dbReference type="EMBL" id="KAI0492274.1"/>
    </source>
</evidence>
<reference evidence="1" key="1">
    <citation type="journal article" date="2022" name="Front. Genet.">
        <title>Chromosome-Scale Assembly of the Dendrobium nobile Genome Provides Insights Into the Molecular Mechanism of the Biosynthesis of the Medicinal Active Ingredient of Dendrobium.</title>
        <authorList>
            <person name="Xu Q."/>
            <person name="Niu S.-C."/>
            <person name="Li K.-L."/>
            <person name="Zheng P.-J."/>
            <person name="Zhang X.-J."/>
            <person name="Jia Y."/>
            <person name="Liu Y."/>
            <person name="Niu Y.-X."/>
            <person name="Yu L.-H."/>
            <person name="Chen D.-F."/>
            <person name="Zhang G.-Q."/>
        </authorList>
    </citation>
    <scope>NUCLEOTIDE SEQUENCE</scope>
    <source>
        <tissue evidence="1">Leaf</tissue>
    </source>
</reference>
<protein>
    <submittedName>
        <fullName evidence="1">Uncharacterized protein</fullName>
    </submittedName>
</protein>
<keyword evidence="2" id="KW-1185">Reference proteome</keyword>
<dbReference type="AlphaFoldDB" id="A0A8T3A8F3"/>
<gene>
    <name evidence="1" type="ORF">KFK09_026543</name>
</gene>